<dbReference type="Pfam" id="PF00884">
    <property type="entry name" value="Sulfatase"/>
    <property type="match status" value="1"/>
</dbReference>
<comment type="subcellular location">
    <subcellularLocation>
        <location evidence="3">Cytoplasm</location>
        <location evidence="3">Cytoskeleton</location>
    </subcellularLocation>
    <subcellularLocation>
        <location evidence="2">Cytoplasm</location>
        <location evidence="2">Myofibril</location>
        <location evidence="2">Sarcomere</location>
    </subcellularLocation>
</comment>
<evidence type="ECO:0000256" key="8">
    <source>
        <dbReference type="ARBA" id="ARBA00022737"/>
    </source>
</evidence>
<keyword evidence="12" id="KW-0325">Glycoprotein</keyword>
<evidence type="ECO:0000256" key="16">
    <source>
        <dbReference type="SAM" id="Phobius"/>
    </source>
</evidence>
<dbReference type="CDD" id="cd21306">
    <property type="entry name" value="CH_PARVA_B_rpt2"/>
    <property type="match status" value="1"/>
</dbReference>
<evidence type="ECO:0000256" key="9">
    <source>
        <dbReference type="ARBA" id="ARBA00022801"/>
    </source>
</evidence>
<dbReference type="InterPro" id="IPR024607">
    <property type="entry name" value="Sulfatase_CS"/>
</dbReference>
<feature type="transmembrane region" description="Helical" evidence="16">
    <location>
        <begin position="1335"/>
        <end position="1357"/>
    </location>
</feature>
<comment type="cofactor">
    <cofactor evidence="1">
        <name>Ca(2+)</name>
        <dbReference type="ChEBI" id="CHEBI:29108"/>
    </cofactor>
</comment>
<evidence type="ECO:0000256" key="11">
    <source>
        <dbReference type="ARBA" id="ARBA00022889"/>
    </source>
</evidence>
<dbReference type="OrthoDB" id="2099265at2759"/>
<dbReference type="GO" id="GO:0007155">
    <property type="term" value="P:cell adhesion"/>
    <property type="evidence" value="ECO:0007669"/>
    <property type="project" value="UniProtKB-KW"/>
</dbReference>
<name>A0A7R9BVN1_9CRUS</name>
<dbReference type="GO" id="GO:0008484">
    <property type="term" value="F:sulfuric ester hydrolase activity"/>
    <property type="evidence" value="ECO:0007669"/>
    <property type="project" value="InterPro"/>
</dbReference>
<evidence type="ECO:0000256" key="12">
    <source>
        <dbReference type="ARBA" id="ARBA00023180"/>
    </source>
</evidence>
<sequence length="1369" mass="153025">MATPNRPKSPRPGTPKSDREESFWEKIGTLGRKKSKGKDPHEIEEEGKYALDSAATPVGRDWSPEDYELDENEERSMIEPHSRDDHRLKELCDVLIEWINDELAPHRIIVQDVEEDLYDGQVFQKLLEKLSNVKLDCPEVTQSEEGQKHKLRVILSAANKILGMPRGANHKWSVERIHSKNLVSILHLLVALVRHFRAPVKLPENVVVNILVVRKKDGILVHEIIAEEITARYDDLGMRGERDAFDTLFDHAPDKLVVVKKSLIAFVNKHLNRIDMELTDLEGQLSDGVFLVLLMGLLENYFIPLFAFNISPQTFDQKVHNVAFAFELMQDAGLPKPKSRPEDIVNGDVKSTLRVVYNLFSKYKGSECVWCFFASASCFPNPSPFVMRSLIDVLCALIVLAVTDIVAVDVRPHIIVILADDLGFNDLSFRGGSQIPTPNIDSLAYSGIILNNYYVQPMCTPSRAALLTGKYPVHTGMQSYVIVNGEPWGLGLEEKVLPEYLRDLGYQTRAVGKWHLGFHCPEHTPTHRGFESHFGYWGSHEDYYNHSAPDKDYPVGYDLRRNMDDVSRHHLGEYATDLFTQEAVDVILSHDKATPLFLYLAHLAPHAGSPESLQAPEDLVGKFDFIKDEKRKKYAAMLTKLDQSIGLTIQALEEAKMLENSVILFSTDNGGTRSVNEGSAGSNFPLRAEKGTVFEGGTRANGILWSPMLKKKNRVSNQLLHITDWLPTLFSVAGGQDESLPVDIDGVNQWSALSENEPSARSTMVYNIANDTSSLNGVYGSVRIGDYKLVKGSVNFSEPLDGWYGDPNVAELTTQADKDLYNATVDYLNTWNLVGPIMDALNLLPNASIQAVMKNASVVKCRLPIADVIVCDPEVEPCVFHIENDPCEQVNLLSSVVKPSSDVFLNNKVRECSIGRDSIFDELFGFYDEVLAASGKRRNKEYDPGSSPRGSRGRELIEVAEDDPSSSGTTPSKSQAVMTAIPQLPSWLWKGVAACLGIRLKPDQKPILATILYMLGLSSGLCYIAANFWFSIFNTASQKTKDDVVDGFVSVLVSMSWVALGLYARRLAHKLLNSKLIVPLIRLHARTVFRLNAALVLAALLLAFLSLSILSAAGVWQDVTCQTVDVTVALCKIRFLSRLIFSMLFFLWNLLVGVVMISLCRTHTLNIRAAIVMLDADSATELEGETEARPIGKCGRESFLRLDEEWSSDEEKEQQPPPSRAVNQSKLTTEEILNEFWKVSRELHVSSLMFQQWLMSVIGLTICWTGIHLVYWLRHSPSVYQLGELFIPVLLLPLLTSNYAQVNTEACRMIRSIRPTRERLNILLHLNYAPPQMTIYGHCLSYGTIVTAISALLLAFFSKILLSEIAAAI</sequence>
<keyword evidence="14" id="KW-0206">Cytoskeleton</keyword>
<dbReference type="SMART" id="SM00033">
    <property type="entry name" value="CH"/>
    <property type="match status" value="2"/>
</dbReference>
<feature type="transmembrane region" description="Helical" evidence="16">
    <location>
        <begin position="1007"/>
        <end position="1032"/>
    </location>
</feature>
<evidence type="ECO:0000256" key="6">
    <source>
        <dbReference type="ARBA" id="ARBA00022490"/>
    </source>
</evidence>
<dbReference type="CDD" id="cd16029">
    <property type="entry name" value="4-S"/>
    <property type="match status" value="1"/>
</dbReference>
<reference evidence="18" key="1">
    <citation type="submission" date="2020-11" db="EMBL/GenBank/DDBJ databases">
        <authorList>
            <person name="Tran Van P."/>
        </authorList>
    </citation>
    <scope>NUCLEOTIDE SEQUENCE</scope>
</reference>
<comment type="similarity">
    <text evidence="4">Belongs to the parvin family.</text>
</comment>
<feature type="compositionally biased region" description="Basic and acidic residues" evidence="15">
    <location>
        <begin position="37"/>
        <end position="49"/>
    </location>
</feature>
<evidence type="ECO:0000256" key="2">
    <source>
        <dbReference type="ARBA" id="ARBA00004204"/>
    </source>
</evidence>
<dbReference type="Gene3D" id="3.30.1120.10">
    <property type="match status" value="1"/>
</dbReference>
<dbReference type="GO" id="GO:0003779">
    <property type="term" value="F:actin binding"/>
    <property type="evidence" value="ECO:0007669"/>
    <property type="project" value="UniProtKB-KW"/>
</dbReference>
<evidence type="ECO:0000313" key="18">
    <source>
        <dbReference type="EMBL" id="CAD7280809.1"/>
    </source>
</evidence>
<dbReference type="Proteomes" id="UP000678499">
    <property type="component" value="Unassembled WGS sequence"/>
</dbReference>
<feature type="region of interest" description="Disordered" evidence="15">
    <location>
        <begin position="1"/>
        <end position="65"/>
    </location>
</feature>
<dbReference type="EMBL" id="CAJPEX010002415">
    <property type="protein sequence ID" value="CAG0920961.1"/>
    <property type="molecule type" value="Genomic_DNA"/>
</dbReference>
<keyword evidence="16" id="KW-0812">Transmembrane</keyword>
<dbReference type="FunFam" id="1.10.418.10:FF:000011">
    <property type="entry name" value="Parvin, beta"/>
    <property type="match status" value="1"/>
</dbReference>
<evidence type="ECO:0000256" key="10">
    <source>
        <dbReference type="ARBA" id="ARBA00022837"/>
    </source>
</evidence>
<dbReference type="PROSITE" id="PS00149">
    <property type="entry name" value="SULFATASE_2"/>
    <property type="match status" value="1"/>
</dbReference>
<protein>
    <recommendedName>
        <fullName evidence="17">Calponin-homology (CH) domain-containing protein</fullName>
    </recommendedName>
</protein>
<keyword evidence="8" id="KW-0677">Repeat</keyword>
<feature type="transmembrane region" description="Helical" evidence="16">
    <location>
        <begin position="1044"/>
        <end position="1064"/>
    </location>
</feature>
<evidence type="ECO:0000313" key="19">
    <source>
        <dbReference type="Proteomes" id="UP000678499"/>
    </source>
</evidence>
<evidence type="ECO:0000259" key="17">
    <source>
        <dbReference type="PROSITE" id="PS50021"/>
    </source>
</evidence>
<dbReference type="InterPro" id="IPR047115">
    <property type="entry name" value="ARSB"/>
</dbReference>
<feature type="domain" description="Calponin-homology (CH)" evidence="17">
    <location>
        <begin position="257"/>
        <end position="364"/>
    </location>
</feature>
<dbReference type="PROSITE" id="PS50021">
    <property type="entry name" value="CH"/>
    <property type="match status" value="2"/>
</dbReference>
<proteinExistence type="inferred from homology"/>
<keyword evidence="16" id="KW-1133">Transmembrane helix</keyword>
<dbReference type="Pfam" id="PF00307">
    <property type="entry name" value="CH"/>
    <property type="match status" value="2"/>
</dbReference>
<organism evidence="18">
    <name type="scientific">Notodromas monacha</name>
    <dbReference type="NCBI Taxonomy" id="399045"/>
    <lineage>
        <taxon>Eukaryota</taxon>
        <taxon>Metazoa</taxon>
        <taxon>Ecdysozoa</taxon>
        <taxon>Arthropoda</taxon>
        <taxon>Crustacea</taxon>
        <taxon>Oligostraca</taxon>
        <taxon>Ostracoda</taxon>
        <taxon>Podocopa</taxon>
        <taxon>Podocopida</taxon>
        <taxon>Cypridocopina</taxon>
        <taxon>Cypridoidea</taxon>
        <taxon>Cyprididae</taxon>
        <taxon>Notodromas</taxon>
    </lineage>
</organism>
<keyword evidence="16" id="KW-0472">Membrane</keyword>
<keyword evidence="13" id="KW-0009">Actin-binding</keyword>
<feature type="compositionally biased region" description="Polar residues" evidence="15">
    <location>
        <begin position="965"/>
        <end position="974"/>
    </location>
</feature>
<dbReference type="SUPFAM" id="SSF53649">
    <property type="entry name" value="Alkaline phosphatase-like"/>
    <property type="match status" value="1"/>
</dbReference>
<keyword evidence="9" id="KW-0378">Hydrolase</keyword>
<dbReference type="EMBL" id="OA884452">
    <property type="protein sequence ID" value="CAD7280809.1"/>
    <property type="molecule type" value="Genomic_DNA"/>
</dbReference>
<evidence type="ECO:0000256" key="13">
    <source>
        <dbReference type="ARBA" id="ARBA00023203"/>
    </source>
</evidence>
<feature type="transmembrane region" description="Helical" evidence="16">
    <location>
        <begin position="1136"/>
        <end position="1159"/>
    </location>
</feature>
<dbReference type="FunFam" id="1.10.418.10:FF:000015">
    <property type="entry name" value="Parvin beta"/>
    <property type="match status" value="1"/>
</dbReference>
<dbReference type="InterPro" id="IPR000917">
    <property type="entry name" value="Sulfatase_N"/>
</dbReference>
<feature type="domain" description="Calponin-homology (CH)" evidence="17">
    <location>
        <begin position="89"/>
        <end position="197"/>
    </location>
</feature>
<feature type="region of interest" description="Disordered" evidence="15">
    <location>
        <begin position="938"/>
        <end position="974"/>
    </location>
</feature>
<accession>A0A7R9BVN1</accession>
<keyword evidence="6" id="KW-0963">Cytoplasm</keyword>
<comment type="similarity">
    <text evidence="5">Belongs to the sulfatase family.</text>
</comment>
<evidence type="ECO:0000256" key="14">
    <source>
        <dbReference type="ARBA" id="ARBA00023212"/>
    </source>
</evidence>
<dbReference type="SUPFAM" id="SSF47576">
    <property type="entry name" value="Calponin-homology domain, CH-domain"/>
    <property type="match status" value="1"/>
</dbReference>
<dbReference type="InterPro" id="IPR017850">
    <property type="entry name" value="Alkaline_phosphatase_core_sf"/>
</dbReference>
<dbReference type="Gene3D" id="1.10.418.10">
    <property type="entry name" value="Calponin-like domain"/>
    <property type="match status" value="2"/>
</dbReference>
<dbReference type="PANTHER" id="PTHR10342:SF273">
    <property type="entry name" value="RE14504P"/>
    <property type="match status" value="1"/>
</dbReference>
<evidence type="ECO:0000256" key="5">
    <source>
        <dbReference type="ARBA" id="ARBA00008779"/>
    </source>
</evidence>
<keyword evidence="19" id="KW-1185">Reference proteome</keyword>
<dbReference type="GO" id="GO:0030017">
    <property type="term" value="C:sarcomere"/>
    <property type="evidence" value="ECO:0007669"/>
    <property type="project" value="UniProtKB-SubCell"/>
</dbReference>
<dbReference type="InterPro" id="IPR001715">
    <property type="entry name" value="CH_dom"/>
</dbReference>
<feature type="transmembrane region" description="Helical" evidence="16">
    <location>
        <begin position="1253"/>
        <end position="1273"/>
    </location>
</feature>
<dbReference type="InterPro" id="IPR036872">
    <property type="entry name" value="CH_dom_sf"/>
</dbReference>
<keyword evidence="7" id="KW-0479">Metal-binding</keyword>
<dbReference type="CDD" id="cd21304">
    <property type="entry name" value="CH_PARVA_B_rpt1"/>
    <property type="match status" value="1"/>
</dbReference>
<dbReference type="GO" id="GO:0005856">
    <property type="term" value="C:cytoskeleton"/>
    <property type="evidence" value="ECO:0007669"/>
    <property type="project" value="UniProtKB-SubCell"/>
</dbReference>
<dbReference type="PROSITE" id="PS00523">
    <property type="entry name" value="SULFATASE_1"/>
    <property type="match status" value="1"/>
</dbReference>
<dbReference type="Gene3D" id="3.40.720.10">
    <property type="entry name" value="Alkaline Phosphatase, subunit A"/>
    <property type="match status" value="1"/>
</dbReference>
<evidence type="ECO:0000256" key="1">
    <source>
        <dbReference type="ARBA" id="ARBA00001913"/>
    </source>
</evidence>
<evidence type="ECO:0000256" key="3">
    <source>
        <dbReference type="ARBA" id="ARBA00004245"/>
    </source>
</evidence>
<gene>
    <name evidence="18" type="ORF">NMOB1V02_LOCUS8466</name>
</gene>
<dbReference type="GO" id="GO:0046872">
    <property type="term" value="F:metal ion binding"/>
    <property type="evidence" value="ECO:0007669"/>
    <property type="project" value="UniProtKB-KW"/>
</dbReference>
<feature type="transmembrane region" description="Helical" evidence="16">
    <location>
        <begin position="1091"/>
        <end position="1116"/>
    </location>
</feature>
<keyword evidence="11" id="KW-0130">Cell adhesion</keyword>
<evidence type="ECO:0000256" key="4">
    <source>
        <dbReference type="ARBA" id="ARBA00005666"/>
    </source>
</evidence>
<evidence type="ECO:0000256" key="15">
    <source>
        <dbReference type="SAM" id="MobiDB-lite"/>
    </source>
</evidence>
<keyword evidence="10" id="KW-0106">Calcium</keyword>
<evidence type="ECO:0000256" key="7">
    <source>
        <dbReference type="ARBA" id="ARBA00022723"/>
    </source>
</evidence>
<dbReference type="PANTHER" id="PTHR10342">
    <property type="entry name" value="ARYLSULFATASE"/>
    <property type="match status" value="1"/>
</dbReference>